<sequence length="242" mass="27105">MTRKIIVTGISPTASEKTVKDFFLFCGKIKEFELFKDETSDKQIAYITFERENAAKTALMLTAAVIGDSQITVRSADDPTTNGVDEVYDAEEISQEEKPKSAIFAEILAAGYQLSDHIIEKGLEYDRTYGISQRVKQWLQAITTNLWKWDAKYKVYETITEKATEIDVKFAVQDKVKSTAAYAQDRATVALQTPIGKRVADFYTSTTKTVADVHFEARQLANDKKTQRESSGSIEAIEVAAQ</sequence>
<organism evidence="3 4">
    <name type="scientific">Ambispora leptoticha</name>
    <dbReference type="NCBI Taxonomy" id="144679"/>
    <lineage>
        <taxon>Eukaryota</taxon>
        <taxon>Fungi</taxon>
        <taxon>Fungi incertae sedis</taxon>
        <taxon>Mucoromycota</taxon>
        <taxon>Glomeromycotina</taxon>
        <taxon>Glomeromycetes</taxon>
        <taxon>Archaeosporales</taxon>
        <taxon>Ambisporaceae</taxon>
        <taxon>Ambispora</taxon>
    </lineage>
</organism>
<dbReference type="InterPro" id="IPR035979">
    <property type="entry name" value="RBD_domain_sf"/>
</dbReference>
<reference evidence="3" key="1">
    <citation type="submission" date="2021-06" db="EMBL/GenBank/DDBJ databases">
        <authorList>
            <person name="Kallberg Y."/>
            <person name="Tangrot J."/>
            <person name="Rosling A."/>
        </authorList>
    </citation>
    <scope>NUCLEOTIDE SEQUENCE</scope>
    <source>
        <strain evidence="3">FL130A</strain>
    </source>
</reference>
<dbReference type="PANTHER" id="PTHR32343">
    <property type="entry name" value="SERINE/ARGININE-RICH SPLICING FACTOR"/>
    <property type="match status" value="1"/>
</dbReference>
<dbReference type="Gene3D" id="3.30.70.330">
    <property type="match status" value="1"/>
</dbReference>
<comment type="caution">
    <text evidence="3">The sequence shown here is derived from an EMBL/GenBank/DDBJ whole genome shotgun (WGS) entry which is preliminary data.</text>
</comment>
<dbReference type="Pfam" id="PF00076">
    <property type="entry name" value="RRM_1"/>
    <property type="match status" value="1"/>
</dbReference>
<protein>
    <submittedName>
        <fullName evidence="3">4110_t:CDS:1</fullName>
    </submittedName>
</protein>
<keyword evidence="1" id="KW-0694">RNA-binding</keyword>
<dbReference type="InterPro" id="IPR012677">
    <property type="entry name" value="Nucleotide-bd_a/b_plait_sf"/>
</dbReference>
<dbReference type="SMART" id="SM00360">
    <property type="entry name" value="RRM"/>
    <property type="match status" value="1"/>
</dbReference>
<dbReference type="SUPFAM" id="SSF54928">
    <property type="entry name" value="RNA-binding domain, RBD"/>
    <property type="match status" value="1"/>
</dbReference>
<name>A0A9N8YW31_9GLOM</name>
<dbReference type="AlphaFoldDB" id="A0A9N8YW31"/>
<evidence type="ECO:0000256" key="1">
    <source>
        <dbReference type="PROSITE-ProRule" id="PRU00176"/>
    </source>
</evidence>
<dbReference type="PANTHER" id="PTHR32343:SF10">
    <property type="entry name" value="RNA-BINDING REGION RNP-1 DOMAIN-CONTAINING PROTEIN"/>
    <property type="match status" value="1"/>
</dbReference>
<feature type="domain" description="RRM" evidence="2">
    <location>
        <begin position="3"/>
        <end position="78"/>
    </location>
</feature>
<dbReference type="Proteomes" id="UP000789508">
    <property type="component" value="Unassembled WGS sequence"/>
</dbReference>
<accession>A0A9N8YW31</accession>
<dbReference type="PROSITE" id="PS50102">
    <property type="entry name" value="RRM"/>
    <property type="match status" value="1"/>
</dbReference>
<evidence type="ECO:0000313" key="4">
    <source>
        <dbReference type="Proteomes" id="UP000789508"/>
    </source>
</evidence>
<evidence type="ECO:0000313" key="3">
    <source>
        <dbReference type="EMBL" id="CAG8450424.1"/>
    </source>
</evidence>
<dbReference type="EMBL" id="CAJVPS010000091">
    <property type="protein sequence ID" value="CAG8450424.1"/>
    <property type="molecule type" value="Genomic_DNA"/>
</dbReference>
<dbReference type="InterPro" id="IPR000504">
    <property type="entry name" value="RRM_dom"/>
</dbReference>
<evidence type="ECO:0000259" key="2">
    <source>
        <dbReference type="PROSITE" id="PS50102"/>
    </source>
</evidence>
<keyword evidence="4" id="KW-1185">Reference proteome</keyword>
<proteinExistence type="predicted"/>
<gene>
    <name evidence="3" type="ORF">ALEPTO_LOCUS971</name>
</gene>
<dbReference type="OrthoDB" id="7763451at2759"/>
<dbReference type="GO" id="GO:0003723">
    <property type="term" value="F:RNA binding"/>
    <property type="evidence" value="ECO:0007669"/>
    <property type="project" value="UniProtKB-UniRule"/>
</dbReference>